<dbReference type="Proteomes" id="UP000526033">
    <property type="component" value="Unassembled WGS sequence"/>
</dbReference>
<reference evidence="2 3" key="1">
    <citation type="journal article" date="2020" name="Biotechnol. Biofuels">
        <title>New insights from the biogas microbiome by comprehensive genome-resolved metagenomics of nearly 1600 species originating from multiple anaerobic digesters.</title>
        <authorList>
            <person name="Campanaro S."/>
            <person name="Treu L."/>
            <person name="Rodriguez-R L.M."/>
            <person name="Kovalovszki A."/>
            <person name="Ziels R.M."/>
            <person name="Maus I."/>
            <person name="Zhu X."/>
            <person name="Kougias P.G."/>
            <person name="Basile A."/>
            <person name="Luo G."/>
            <person name="Schluter A."/>
            <person name="Konstantinidis K.T."/>
            <person name="Angelidaki I."/>
        </authorList>
    </citation>
    <scope>NUCLEOTIDE SEQUENCE [LARGE SCALE GENOMIC DNA]</scope>
    <source>
        <strain evidence="2">AS27yjCOA_165</strain>
    </source>
</reference>
<dbReference type="AlphaFoldDB" id="A0A7X9DLJ5"/>
<proteinExistence type="predicted"/>
<dbReference type="Gene3D" id="3.20.80.10">
    <property type="entry name" value="Regulatory factor, effector binding domain"/>
    <property type="match status" value="1"/>
</dbReference>
<dbReference type="EMBL" id="JAAZNL010000067">
    <property type="protein sequence ID" value="NMB70503.1"/>
    <property type="molecule type" value="Genomic_DNA"/>
</dbReference>
<dbReference type="InterPro" id="IPR010499">
    <property type="entry name" value="AraC_E-bd"/>
</dbReference>
<dbReference type="Pfam" id="PF14526">
    <property type="entry name" value="Cass2"/>
    <property type="match status" value="1"/>
</dbReference>
<evidence type="ECO:0000259" key="1">
    <source>
        <dbReference type="SMART" id="SM00871"/>
    </source>
</evidence>
<evidence type="ECO:0000313" key="3">
    <source>
        <dbReference type="Proteomes" id="UP000526033"/>
    </source>
</evidence>
<feature type="domain" description="AraC effector-binding" evidence="1">
    <location>
        <begin position="4"/>
        <end position="169"/>
    </location>
</feature>
<gene>
    <name evidence="2" type="ORF">GYA27_04930</name>
</gene>
<accession>A0A7X9DLJ5</accession>
<name>A0A7X9DLJ5_UNCKA</name>
<evidence type="ECO:0000313" key="2">
    <source>
        <dbReference type="EMBL" id="NMB70503.1"/>
    </source>
</evidence>
<dbReference type="SUPFAM" id="SSF55136">
    <property type="entry name" value="Probable bacterial effector-binding domain"/>
    <property type="match status" value="1"/>
</dbReference>
<dbReference type="InterPro" id="IPR029441">
    <property type="entry name" value="Cass2"/>
</dbReference>
<dbReference type="SMART" id="SM00871">
    <property type="entry name" value="AraC_E_bind"/>
    <property type="match status" value="1"/>
</dbReference>
<protein>
    <submittedName>
        <fullName evidence="2">GyrI-like domain-containing protein</fullName>
    </submittedName>
</protein>
<sequence>MNKMRPRVTKPLSLKLLGCVYYGNPFHSHEEGSIKNEIGLLWERFYKIYSTHMAELADVIVEKNVSWEVHIQTEELANAKDYTVFAGIQVSRPIEKPIAFFYKELPKTRYAVFEIKGREFMSSLNYIYNNWLPTSKYNESHGYMIWRYDEKAKHLDDPECTLQAYIPIEENKID</sequence>
<comment type="caution">
    <text evidence="2">The sequence shown here is derived from an EMBL/GenBank/DDBJ whole genome shotgun (WGS) entry which is preliminary data.</text>
</comment>
<dbReference type="InterPro" id="IPR011256">
    <property type="entry name" value="Reg_factor_effector_dom_sf"/>
</dbReference>
<organism evidence="2 3">
    <name type="scientific">candidate division WWE3 bacterium</name>
    <dbReference type="NCBI Taxonomy" id="2053526"/>
    <lineage>
        <taxon>Bacteria</taxon>
        <taxon>Katanobacteria</taxon>
    </lineage>
</organism>